<keyword evidence="1" id="KW-0472">Membrane</keyword>
<accession>A0A9C7Q2I0</accession>
<keyword evidence="4" id="KW-1185">Reference proteome</keyword>
<feature type="transmembrane region" description="Helical" evidence="1">
    <location>
        <begin position="145"/>
        <end position="163"/>
    </location>
</feature>
<keyword evidence="1" id="KW-0812">Transmembrane</keyword>
<sequence length="257" mass="28465">MIDRSLALIILLYVCALESFLFFAVIAQTKSQEPEAHNGVARTFGFLFLVECICLLCWVVSVQLSSVGHNVQFLDRVFIFFFVLGLIGSCIGGGYVAVAEWRRRSLRHFIVLLCFLVTILYWLSFSSSLGVELDIPFIDINASRGLMTALEGSLLALCLCCFIRIFRPLKGRNGAFVLFLGNMMTFMSILLFKVLHTECAGTEKLLESCPLPLRLDHNALLIFLVLCSNMLGAEGSLRLMAAGNGMEGYLEIPDGIA</sequence>
<organism evidence="2 4">
    <name type="scientific">Galdieria partita</name>
    <dbReference type="NCBI Taxonomy" id="83374"/>
    <lineage>
        <taxon>Eukaryota</taxon>
        <taxon>Rhodophyta</taxon>
        <taxon>Bangiophyceae</taxon>
        <taxon>Galdieriales</taxon>
        <taxon>Galdieriaceae</taxon>
        <taxon>Galdieria</taxon>
    </lineage>
</organism>
<dbReference type="OrthoDB" id="1073at2759"/>
<name>A0A9C7Q2I0_9RHOD</name>
<gene>
    <name evidence="2" type="ORF">GpartN1_g6491.t1</name>
    <name evidence="3" type="ORF">GpartN1_g7005.t1</name>
</gene>
<dbReference type="EMBL" id="BQMJ01000058">
    <property type="protein sequence ID" value="GJQ14700.1"/>
    <property type="molecule type" value="Genomic_DNA"/>
</dbReference>
<protein>
    <submittedName>
        <fullName evidence="2">Uncharacterized protein</fullName>
    </submittedName>
</protein>
<comment type="caution">
    <text evidence="2">The sequence shown here is derived from an EMBL/GenBank/DDBJ whole genome shotgun (WGS) entry which is preliminary data.</text>
</comment>
<reference evidence="2" key="2">
    <citation type="submission" date="2022-01" db="EMBL/GenBank/DDBJ databases">
        <authorList>
            <person name="Hirooka S."/>
            <person name="Miyagishima S.Y."/>
        </authorList>
    </citation>
    <scope>NUCLEOTIDE SEQUENCE</scope>
    <source>
        <strain evidence="2">NBRC 102759</strain>
    </source>
</reference>
<evidence type="ECO:0000313" key="4">
    <source>
        <dbReference type="Proteomes" id="UP001061958"/>
    </source>
</evidence>
<reference evidence="2" key="1">
    <citation type="journal article" date="2022" name="Proc. Natl. Acad. Sci. U.S.A.">
        <title>Life cycle and functional genomics of the unicellular red alga Galdieria for elucidating algal and plant evolution and industrial use.</title>
        <authorList>
            <person name="Hirooka S."/>
            <person name="Itabashi T."/>
            <person name="Ichinose T.M."/>
            <person name="Onuma R."/>
            <person name="Fujiwara T."/>
            <person name="Yamashita S."/>
            <person name="Jong L.W."/>
            <person name="Tomita R."/>
            <person name="Iwane A.H."/>
            <person name="Miyagishima S.Y."/>
        </authorList>
    </citation>
    <scope>NUCLEOTIDE SEQUENCE</scope>
    <source>
        <strain evidence="2">NBRC 102759</strain>
    </source>
</reference>
<feature type="transmembrane region" description="Helical" evidence="1">
    <location>
        <begin position="77"/>
        <end position="98"/>
    </location>
</feature>
<feature type="transmembrane region" description="Helical" evidence="1">
    <location>
        <begin position="39"/>
        <end position="65"/>
    </location>
</feature>
<dbReference type="AlphaFoldDB" id="A0A9C7Q2I0"/>
<evidence type="ECO:0000256" key="1">
    <source>
        <dbReference type="SAM" id="Phobius"/>
    </source>
</evidence>
<feature type="transmembrane region" description="Helical" evidence="1">
    <location>
        <begin position="175"/>
        <end position="195"/>
    </location>
</feature>
<evidence type="ECO:0000313" key="3">
    <source>
        <dbReference type="EMBL" id="GJQ15214.1"/>
    </source>
</evidence>
<proteinExistence type="predicted"/>
<feature type="transmembrane region" description="Helical" evidence="1">
    <location>
        <begin position="105"/>
        <end position="125"/>
    </location>
</feature>
<evidence type="ECO:0000313" key="2">
    <source>
        <dbReference type="EMBL" id="GJQ14700.1"/>
    </source>
</evidence>
<dbReference type="Proteomes" id="UP001061958">
    <property type="component" value="Unassembled WGS sequence"/>
</dbReference>
<keyword evidence="1" id="KW-1133">Transmembrane helix</keyword>
<dbReference type="EMBL" id="BQMJ01000066">
    <property type="protein sequence ID" value="GJQ15214.1"/>
    <property type="molecule type" value="Genomic_DNA"/>
</dbReference>
<feature type="transmembrane region" description="Helical" evidence="1">
    <location>
        <begin position="6"/>
        <end position="27"/>
    </location>
</feature>